<organism evidence="1">
    <name type="scientific">Ophidiomyces ophidiicola</name>
    <dbReference type="NCBI Taxonomy" id="1387563"/>
    <lineage>
        <taxon>Eukaryota</taxon>
        <taxon>Fungi</taxon>
        <taxon>Dikarya</taxon>
        <taxon>Ascomycota</taxon>
        <taxon>Pezizomycotina</taxon>
        <taxon>Eurotiomycetes</taxon>
        <taxon>Eurotiomycetidae</taxon>
        <taxon>Onygenales</taxon>
        <taxon>Onygenaceae</taxon>
        <taxon>Ophidiomyces</taxon>
    </lineage>
</organism>
<dbReference type="EMBL" id="JALBCA010000113">
    <property type="protein sequence ID" value="KAI2382661.1"/>
    <property type="molecule type" value="Genomic_DNA"/>
</dbReference>
<name>A0ACB8UPQ9_9EURO</name>
<accession>A0ACB8UPQ9</accession>
<protein>
    <submittedName>
        <fullName evidence="1">Uncharacterized protein</fullName>
    </submittedName>
</protein>
<reference evidence="1" key="1">
    <citation type="journal article" date="2022" name="bioRxiv">
        <title>Population genetic analysis of Ophidiomyces ophidiicola, the causative agent of snake fungal disease, indicates recent introductions to the USA.</title>
        <authorList>
            <person name="Ladner J.T."/>
            <person name="Palmer J.M."/>
            <person name="Ettinger C.L."/>
            <person name="Stajich J.E."/>
            <person name="Farrell T.M."/>
            <person name="Glorioso B.M."/>
            <person name="Lawson B."/>
            <person name="Price S.J."/>
            <person name="Stengle A.G."/>
            <person name="Grear D.A."/>
            <person name="Lorch J.M."/>
        </authorList>
    </citation>
    <scope>NUCLEOTIDE SEQUENCE</scope>
    <source>
        <strain evidence="1">NWHC 24266-5</strain>
    </source>
</reference>
<evidence type="ECO:0000313" key="1">
    <source>
        <dbReference type="EMBL" id="KAI2382661.1"/>
    </source>
</evidence>
<comment type="caution">
    <text evidence="1">The sequence shown here is derived from an EMBL/GenBank/DDBJ whole genome shotgun (WGS) entry which is preliminary data.</text>
</comment>
<proteinExistence type="predicted"/>
<sequence>MPPEEGIEIDILTKYIDKLSLDVCSITVDNQGKLVSVSSDPEDDDTMAIYYPPYSQPTSLHDSLVINRSKLIELDRLGPEVDLVSYIDESGISKEVNLPKHPHLISFDRVVLDDAEARILGFTIPYIAGGTLETNTSRVFRLEWLKQLTDVVDYLNLDLGILHQDVAPRNIAVDPETNKVILFDFDRSAPICRMEDPKRNDISGVIFTLYEIITQDNSFRRVPFEEQDAGRVLALKEWPAKAQLDNDLSLYRNHLDNWVQIRTKMQNCALIEKGNVFFALPDMPPATPLLVGQYCNGAPLYSKLGIQKRTEALKANRSVVSWE</sequence>
<gene>
    <name evidence="1" type="ORF">LOY88_005808</name>
</gene>